<dbReference type="Proteomes" id="UP000316252">
    <property type="component" value="Unassembled WGS sequence"/>
</dbReference>
<accession>A0A506Y7D5</accession>
<gene>
    <name evidence="1" type="ORF">FJ657_04715</name>
</gene>
<dbReference type="Pfam" id="PF13419">
    <property type="entry name" value="HAD_2"/>
    <property type="match status" value="1"/>
</dbReference>
<evidence type="ECO:0000313" key="1">
    <source>
        <dbReference type="EMBL" id="TPW77945.1"/>
    </source>
</evidence>
<comment type="caution">
    <text evidence="1">The sequence shown here is derived from an EMBL/GenBank/DDBJ whole genome shotgun (WGS) entry which is preliminary data.</text>
</comment>
<dbReference type="OrthoDB" id="9776368at2"/>
<dbReference type="GO" id="GO:0016787">
    <property type="term" value="F:hydrolase activity"/>
    <property type="evidence" value="ECO:0007669"/>
    <property type="project" value="UniProtKB-KW"/>
</dbReference>
<dbReference type="SUPFAM" id="SSF56784">
    <property type="entry name" value="HAD-like"/>
    <property type="match status" value="1"/>
</dbReference>
<reference evidence="1 2" key="1">
    <citation type="submission" date="2019-06" db="EMBL/GenBank/DDBJ databases">
        <authorList>
            <person name="Li F."/>
        </authorList>
    </citation>
    <scope>NUCLEOTIDE SEQUENCE [LARGE SCALE GENOMIC DNA]</scope>
    <source>
        <strain evidence="1 2">10F1D-1</strain>
    </source>
</reference>
<dbReference type="PANTHER" id="PTHR43434:SF20">
    <property type="entry name" value="5'-NUCLEOTIDASE"/>
    <property type="match status" value="1"/>
</dbReference>
<dbReference type="InterPro" id="IPR023198">
    <property type="entry name" value="PGP-like_dom2"/>
</dbReference>
<keyword evidence="2" id="KW-1185">Reference proteome</keyword>
<dbReference type="RefSeq" id="WP_141162470.1">
    <property type="nucleotide sequence ID" value="NZ_VHQG01000001.1"/>
</dbReference>
<dbReference type="Gene3D" id="1.10.150.240">
    <property type="entry name" value="Putative phosphatase, domain 2"/>
    <property type="match status" value="1"/>
</dbReference>
<proteinExistence type="predicted"/>
<dbReference type="GO" id="GO:0005829">
    <property type="term" value="C:cytosol"/>
    <property type="evidence" value="ECO:0007669"/>
    <property type="project" value="TreeGrafter"/>
</dbReference>
<name>A0A506Y7D5_9MICO</name>
<dbReference type="GO" id="GO:0004713">
    <property type="term" value="F:protein tyrosine kinase activity"/>
    <property type="evidence" value="ECO:0007669"/>
    <property type="project" value="TreeGrafter"/>
</dbReference>
<dbReference type="AlphaFoldDB" id="A0A506Y7D5"/>
<protein>
    <submittedName>
        <fullName evidence="1">HAD family hydrolase</fullName>
    </submittedName>
</protein>
<organism evidence="1 2">
    <name type="scientific">Schumannella soli</name>
    <dbReference type="NCBI Taxonomy" id="2590779"/>
    <lineage>
        <taxon>Bacteria</taxon>
        <taxon>Bacillati</taxon>
        <taxon>Actinomycetota</taxon>
        <taxon>Actinomycetes</taxon>
        <taxon>Micrococcales</taxon>
        <taxon>Microbacteriaceae</taxon>
        <taxon>Schumannella</taxon>
    </lineage>
</organism>
<keyword evidence="1" id="KW-0378">Hydrolase</keyword>
<dbReference type="PANTHER" id="PTHR43434">
    <property type="entry name" value="PHOSPHOGLYCOLATE PHOSPHATASE"/>
    <property type="match status" value="1"/>
</dbReference>
<dbReference type="InterPro" id="IPR036412">
    <property type="entry name" value="HAD-like_sf"/>
</dbReference>
<dbReference type="Gene3D" id="3.40.50.1000">
    <property type="entry name" value="HAD superfamily/HAD-like"/>
    <property type="match status" value="1"/>
</dbReference>
<dbReference type="InterPro" id="IPR041492">
    <property type="entry name" value="HAD_2"/>
</dbReference>
<dbReference type="InterPro" id="IPR023214">
    <property type="entry name" value="HAD_sf"/>
</dbReference>
<dbReference type="InterPro" id="IPR050155">
    <property type="entry name" value="HAD-like_hydrolase_sf"/>
</dbReference>
<evidence type="ECO:0000313" key="2">
    <source>
        <dbReference type="Proteomes" id="UP000316252"/>
    </source>
</evidence>
<dbReference type="EMBL" id="VHQG01000001">
    <property type="protein sequence ID" value="TPW77945.1"/>
    <property type="molecule type" value="Genomic_DNA"/>
</dbReference>
<sequence>MSISPYSAVLFDLDGTIADSAPGITASLAWTYEQLGRPVPTPAELMKWVGPPILDSFREYMGLDEAGARDALAIYRPHYVAHGVNDATIFPGVERVLRAIKAAGLPLSLATSKPEGPARAILDGFGITDLFDEIAGASEDETRSAKADVVEEALRRLTADGFDASRPVLVGDRSHDIEGAAAHGVPTILVAWGYGAPAEQAGAVAVAGDADALLSALGLVEDRAA</sequence>